<protein>
    <submittedName>
        <fullName evidence="1">Uncharacterized protein</fullName>
    </submittedName>
</protein>
<gene>
    <name evidence="1" type="primary">ORF183124</name>
</gene>
<accession>A0A0B7BET7</accession>
<evidence type="ECO:0000313" key="1">
    <source>
        <dbReference type="EMBL" id="CEK91473.1"/>
    </source>
</evidence>
<organism evidence="1">
    <name type="scientific">Arion vulgaris</name>
    <dbReference type="NCBI Taxonomy" id="1028688"/>
    <lineage>
        <taxon>Eukaryota</taxon>
        <taxon>Metazoa</taxon>
        <taxon>Spiralia</taxon>
        <taxon>Lophotrochozoa</taxon>
        <taxon>Mollusca</taxon>
        <taxon>Gastropoda</taxon>
        <taxon>Heterobranchia</taxon>
        <taxon>Euthyneura</taxon>
        <taxon>Panpulmonata</taxon>
        <taxon>Eupulmonata</taxon>
        <taxon>Stylommatophora</taxon>
        <taxon>Helicina</taxon>
        <taxon>Arionoidea</taxon>
        <taxon>Arionidae</taxon>
        <taxon>Arion</taxon>
    </lineage>
</organism>
<dbReference type="AlphaFoldDB" id="A0A0B7BET7"/>
<sequence>MGGQQALCIMGKPQAGCIMRELQSLCIMGESQTVCIMNGPKLCPQQPQTACIIRDHKLS</sequence>
<reference evidence="1" key="1">
    <citation type="submission" date="2014-12" db="EMBL/GenBank/DDBJ databases">
        <title>Insight into the proteome of Arion vulgaris.</title>
        <authorList>
            <person name="Aradska J."/>
            <person name="Bulat T."/>
            <person name="Smidak R."/>
            <person name="Sarate P."/>
            <person name="Gangsoo J."/>
            <person name="Sialana F."/>
            <person name="Bilban M."/>
            <person name="Lubec G."/>
        </authorList>
    </citation>
    <scope>NUCLEOTIDE SEQUENCE</scope>
    <source>
        <tissue evidence="1">Skin</tissue>
    </source>
</reference>
<name>A0A0B7BET7_9EUPU</name>
<proteinExistence type="predicted"/>
<dbReference type="EMBL" id="HACG01044608">
    <property type="protein sequence ID" value="CEK91473.1"/>
    <property type="molecule type" value="Transcribed_RNA"/>
</dbReference>